<dbReference type="Proteomes" id="UP001168642">
    <property type="component" value="Unassembled WGS sequence"/>
</dbReference>
<keyword evidence="2" id="KW-1185">Reference proteome</keyword>
<reference evidence="1" key="1">
    <citation type="submission" date="2023-07" db="EMBL/GenBank/DDBJ databases">
        <title>Wenyingzhuangia sp. chi5 genome sequencing and assembly.</title>
        <authorList>
            <person name="Park S."/>
        </authorList>
    </citation>
    <scope>NUCLEOTIDE SEQUENCE</scope>
    <source>
        <strain evidence="1">Chi5</strain>
    </source>
</reference>
<dbReference type="RefSeq" id="WP_302884060.1">
    <property type="nucleotide sequence ID" value="NZ_JAUMIT010000003.1"/>
</dbReference>
<accession>A0ABT8VS50</accession>
<name>A0ABT8VS50_9FLAO</name>
<sequence>MKILRTSKFFGFCYADELQESEFFAKNFSVSIQQNSLIFSFDFMRGLDLQKIKSNIKDYRFFEIEDVYLRNKLIEVVKENHHIKKMKLTIGEHGSYIKELKFNHKGFVIKLIA</sequence>
<evidence type="ECO:0000313" key="2">
    <source>
        <dbReference type="Proteomes" id="UP001168642"/>
    </source>
</evidence>
<evidence type="ECO:0000313" key="1">
    <source>
        <dbReference type="EMBL" id="MDO3694807.1"/>
    </source>
</evidence>
<organism evidence="1 2">
    <name type="scientific">Wenyingzhuangia gilva</name>
    <dbReference type="NCBI Taxonomy" id="3057677"/>
    <lineage>
        <taxon>Bacteria</taxon>
        <taxon>Pseudomonadati</taxon>
        <taxon>Bacteroidota</taxon>
        <taxon>Flavobacteriia</taxon>
        <taxon>Flavobacteriales</taxon>
        <taxon>Flavobacteriaceae</taxon>
        <taxon>Wenyingzhuangia</taxon>
    </lineage>
</organism>
<proteinExistence type="predicted"/>
<protein>
    <submittedName>
        <fullName evidence="1">Uncharacterized protein</fullName>
    </submittedName>
</protein>
<comment type="caution">
    <text evidence="1">The sequence shown here is derived from an EMBL/GenBank/DDBJ whole genome shotgun (WGS) entry which is preliminary data.</text>
</comment>
<dbReference type="EMBL" id="JAUMIT010000003">
    <property type="protein sequence ID" value="MDO3694807.1"/>
    <property type="molecule type" value="Genomic_DNA"/>
</dbReference>
<gene>
    <name evidence="1" type="ORF">QVZ41_08125</name>
</gene>